<feature type="domain" description="FecR protein" evidence="1">
    <location>
        <begin position="118"/>
        <end position="213"/>
    </location>
</feature>
<accession>A0A7V8JV07</accession>
<gene>
    <name evidence="3" type="primary">fecR_3</name>
    <name evidence="3" type="ORF">GAK35_01418</name>
</gene>
<protein>
    <submittedName>
        <fullName evidence="3">Protein FecR</fullName>
    </submittedName>
</protein>
<evidence type="ECO:0000313" key="4">
    <source>
        <dbReference type="Proteomes" id="UP000462435"/>
    </source>
</evidence>
<dbReference type="Proteomes" id="UP000462435">
    <property type="component" value="Unassembled WGS sequence"/>
</dbReference>
<feature type="domain" description="FecR N-terminal" evidence="2">
    <location>
        <begin position="17"/>
        <end position="58"/>
    </location>
</feature>
<dbReference type="PIRSF" id="PIRSF018266">
    <property type="entry name" value="FecR"/>
    <property type="match status" value="1"/>
</dbReference>
<evidence type="ECO:0000259" key="1">
    <source>
        <dbReference type="Pfam" id="PF04773"/>
    </source>
</evidence>
<sequence>MSVPISASATPPRRIVEEAARWLVKVHEGAMSDQDRQALQAWRAQDGEHERVWQAADSLARAMGSVPPQLGMAALEGARRKQRRIMIKTLAVLLATLPGGWLAWRYGGADWVAAQRADYRTGTGQTRAIVLEDGSRVVLNTNSALDVAYTDRRRMLLLREGEIMVQTGKDPAGRDFFVHTSHGAIRALGTRFLVRREAGGDSSSVAVLEHAVEVRPLLAAPATPAIRVDAGRRLRFRADGADALQAVPRGAGAWVDGMLVADKMRLEDFLAELARYRSGVIHCLPEVADLRVSGVFRTDDTGQALATLQETLPIAARLRTRYWVTVMAAS</sequence>
<evidence type="ECO:0000313" key="3">
    <source>
        <dbReference type="EMBL" id="KAF1045320.1"/>
    </source>
</evidence>
<reference evidence="4" key="1">
    <citation type="journal article" date="2020" name="MBio">
        <title>Horizontal gene transfer to a defensive symbiont with a reduced genome amongst a multipartite beetle microbiome.</title>
        <authorList>
            <person name="Waterworth S.C."/>
            <person name="Florez L.V."/>
            <person name="Rees E.R."/>
            <person name="Hertweck C."/>
            <person name="Kaltenpoth M."/>
            <person name="Kwan J.C."/>
        </authorList>
    </citation>
    <scope>NUCLEOTIDE SEQUENCE [LARGE SCALE GENOMIC DNA]</scope>
</reference>
<name>A0A7V8JV07_9BURK</name>
<dbReference type="Pfam" id="PF16220">
    <property type="entry name" value="DUF4880"/>
    <property type="match status" value="1"/>
</dbReference>
<organism evidence="3 4">
    <name type="scientific">Herbaspirillum frisingense</name>
    <dbReference type="NCBI Taxonomy" id="92645"/>
    <lineage>
        <taxon>Bacteria</taxon>
        <taxon>Pseudomonadati</taxon>
        <taxon>Pseudomonadota</taxon>
        <taxon>Betaproteobacteria</taxon>
        <taxon>Burkholderiales</taxon>
        <taxon>Oxalobacteraceae</taxon>
        <taxon>Herbaspirillum</taxon>
    </lineage>
</organism>
<evidence type="ECO:0000259" key="2">
    <source>
        <dbReference type="Pfam" id="PF16220"/>
    </source>
</evidence>
<dbReference type="InterPro" id="IPR006860">
    <property type="entry name" value="FecR"/>
</dbReference>
<proteinExistence type="predicted"/>
<dbReference type="AlphaFoldDB" id="A0A7V8JV07"/>
<dbReference type="Gene3D" id="2.60.120.1440">
    <property type="match status" value="1"/>
</dbReference>
<dbReference type="PANTHER" id="PTHR30273:SF2">
    <property type="entry name" value="PROTEIN FECR"/>
    <property type="match status" value="1"/>
</dbReference>
<dbReference type="EMBL" id="WNDX01000032">
    <property type="protein sequence ID" value="KAF1045320.1"/>
    <property type="molecule type" value="Genomic_DNA"/>
</dbReference>
<dbReference type="InterPro" id="IPR012373">
    <property type="entry name" value="Ferrdict_sens_TM"/>
</dbReference>
<comment type="caution">
    <text evidence="3">The sequence shown here is derived from an EMBL/GenBank/DDBJ whole genome shotgun (WGS) entry which is preliminary data.</text>
</comment>
<dbReference type="PANTHER" id="PTHR30273">
    <property type="entry name" value="PERIPLASMIC SIGNAL SENSOR AND SIGMA FACTOR ACTIVATOR FECR-RELATED"/>
    <property type="match status" value="1"/>
</dbReference>
<dbReference type="Pfam" id="PF04773">
    <property type="entry name" value="FecR"/>
    <property type="match status" value="1"/>
</dbReference>
<dbReference type="GO" id="GO:0016989">
    <property type="term" value="F:sigma factor antagonist activity"/>
    <property type="evidence" value="ECO:0007669"/>
    <property type="project" value="TreeGrafter"/>
</dbReference>
<dbReference type="InterPro" id="IPR032623">
    <property type="entry name" value="FecR_N"/>
</dbReference>